<feature type="transmembrane region" description="Helical" evidence="6">
    <location>
        <begin position="62"/>
        <end position="82"/>
    </location>
</feature>
<dbReference type="RefSeq" id="WP_146315547.1">
    <property type="nucleotide sequence ID" value="NZ_VCQV01000004.1"/>
</dbReference>
<dbReference type="SUPFAM" id="SSF161098">
    <property type="entry name" value="MetI-like"/>
    <property type="match status" value="1"/>
</dbReference>
<keyword evidence="4 6" id="KW-1133">Transmembrane helix</keyword>
<comment type="caution">
    <text evidence="9">The sequence shown here is derived from an EMBL/GenBank/DDBJ whole genome shotgun (WGS) entry which is preliminary data.</text>
</comment>
<organism evidence="9 10">
    <name type="scientific">Leekyejoonella antrihumi</name>
    <dbReference type="NCBI Taxonomy" id="1660198"/>
    <lineage>
        <taxon>Bacteria</taxon>
        <taxon>Bacillati</taxon>
        <taxon>Actinomycetota</taxon>
        <taxon>Actinomycetes</taxon>
        <taxon>Micrococcales</taxon>
        <taxon>Dermacoccaceae</taxon>
        <taxon>Leekyejoonella</taxon>
    </lineage>
</organism>
<gene>
    <name evidence="9" type="ORF">FGL98_04520</name>
</gene>
<feature type="transmembrane region" description="Helical" evidence="6">
    <location>
        <begin position="193"/>
        <end position="222"/>
    </location>
</feature>
<dbReference type="Proteomes" id="UP000320244">
    <property type="component" value="Unassembled WGS sequence"/>
</dbReference>
<dbReference type="Gene3D" id="1.10.3720.10">
    <property type="entry name" value="MetI-like"/>
    <property type="match status" value="1"/>
</dbReference>
<evidence type="ECO:0000259" key="8">
    <source>
        <dbReference type="PROSITE" id="PS50928"/>
    </source>
</evidence>
<proteinExistence type="inferred from homology"/>
<dbReference type="InterPro" id="IPR035906">
    <property type="entry name" value="MetI-like_sf"/>
</dbReference>
<feature type="domain" description="ABC transmembrane type-1" evidence="8">
    <location>
        <begin position="25"/>
        <end position="210"/>
    </location>
</feature>
<evidence type="ECO:0000256" key="5">
    <source>
        <dbReference type="ARBA" id="ARBA00023136"/>
    </source>
</evidence>
<dbReference type="PANTHER" id="PTHR30177:SF33">
    <property type="entry name" value="POSSIBLE OSMOPROTECTANT (GLYCINE BETAINE_CARNITINE_CHOLINE_L-PROLINE) TRANSPORT INTEGRAL MEMBRANE PROTEIN ABC TRANSPORTER PROZ"/>
    <property type="match status" value="1"/>
</dbReference>
<comment type="subcellular location">
    <subcellularLocation>
        <location evidence="6">Cell membrane</location>
        <topology evidence="6">Multi-pass membrane protein</topology>
    </subcellularLocation>
    <subcellularLocation>
        <location evidence="1">Membrane</location>
        <topology evidence="1">Multi-pass membrane protein</topology>
    </subcellularLocation>
</comment>
<protein>
    <submittedName>
        <fullName evidence="9">ABC transporter permease</fullName>
    </submittedName>
</protein>
<evidence type="ECO:0000256" key="2">
    <source>
        <dbReference type="ARBA" id="ARBA00022448"/>
    </source>
</evidence>
<dbReference type="InterPro" id="IPR000515">
    <property type="entry name" value="MetI-like"/>
</dbReference>
<evidence type="ECO:0000313" key="9">
    <source>
        <dbReference type="EMBL" id="TWP37977.1"/>
    </source>
</evidence>
<evidence type="ECO:0000313" key="10">
    <source>
        <dbReference type="Proteomes" id="UP000320244"/>
    </source>
</evidence>
<feature type="transmembrane region" description="Helical" evidence="6">
    <location>
        <begin position="159"/>
        <end position="181"/>
    </location>
</feature>
<keyword evidence="10" id="KW-1185">Reference proteome</keyword>
<name>A0A563E632_9MICO</name>
<keyword evidence="3 6" id="KW-0812">Transmembrane</keyword>
<feature type="transmembrane region" description="Helical" evidence="6">
    <location>
        <begin position="31"/>
        <end position="50"/>
    </location>
</feature>
<comment type="similarity">
    <text evidence="6">Belongs to the binding-protein-dependent transport system permease family.</text>
</comment>
<dbReference type="GO" id="GO:0031460">
    <property type="term" value="P:glycine betaine transport"/>
    <property type="evidence" value="ECO:0007669"/>
    <property type="project" value="TreeGrafter"/>
</dbReference>
<evidence type="ECO:0000256" key="1">
    <source>
        <dbReference type="ARBA" id="ARBA00004141"/>
    </source>
</evidence>
<feature type="region of interest" description="Disordered" evidence="7">
    <location>
        <begin position="222"/>
        <end position="248"/>
    </location>
</feature>
<evidence type="ECO:0000256" key="3">
    <source>
        <dbReference type="ARBA" id="ARBA00022692"/>
    </source>
</evidence>
<keyword evidence="5 6" id="KW-0472">Membrane</keyword>
<dbReference type="InterPro" id="IPR051204">
    <property type="entry name" value="ABC_transp_perm/SBD"/>
</dbReference>
<dbReference type="AlphaFoldDB" id="A0A563E632"/>
<dbReference type="EMBL" id="VCQV01000004">
    <property type="protein sequence ID" value="TWP37977.1"/>
    <property type="molecule type" value="Genomic_DNA"/>
</dbReference>
<dbReference type="PANTHER" id="PTHR30177">
    <property type="entry name" value="GLYCINE BETAINE/L-PROLINE TRANSPORT SYSTEM PERMEASE PROTEIN PROW"/>
    <property type="match status" value="1"/>
</dbReference>
<evidence type="ECO:0000256" key="6">
    <source>
        <dbReference type="RuleBase" id="RU363032"/>
    </source>
</evidence>
<dbReference type="CDD" id="cd06261">
    <property type="entry name" value="TM_PBP2"/>
    <property type="match status" value="1"/>
</dbReference>
<accession>A0A563E632</accession>
<dbReference type="OrthoDB" id="5244012at2"/>
<dbReference type="Pfam" id="PF00528">
    <property type="entry name" value="BPD_transp_1"/>
    <property type="match status" value="1"/>
</dbReference>
<sequence length="257" mass="26191">MITQVWQWLTSASSWEGSAGIGHRLLQHLEYSAITVLIASALAIPLGLWIGHTGRGRWMVTAANSLRAVPSLGLLFAVALWLGPKLHGNSAYVVPSIVVLVVLAIPPLLAGAYAGVAGVDPAARDAAHGMGMTEGQVLLQVEVPCALPLMLSGVRSATLQVIATATIASAVSLGGLGRFLIDGLALGEYNVMAGGAIVVALLALGVDTVLAALQAAVVSPGLSGGTSRFRGRRTRTDRGQPTASENEPGVVGVVAKG</sequence>
<evidence type="ECO:0000256" key="4">
    <source>
        <dbReference type="ARBA" id="ARBA00022989"/>
    </source>
</evidence>
<reference evidence="9 10" key="1">
    <citation type="submission" date="2019-05" db="EMBL/GenBank/DDBJ databases">
        <authorList>
            <person name="Lee S.D."/>
        </authorList>
    </citation>
    <scope>NUCLEOTIDE SEQUENCE [LARGE SCALE GENOMIC DNA]</scope>
    <source>
        <strain evidence="9 10">C5-26</strain>
    </source>
</reference>
<dbReference type="GO" id="GO:0055085">
    <property type="term" value="P:transmembrane transport"/>
    <property type="evidence" value="ECO:0007669"/>
    <property type="project" value="InterPro"/>
</dbReference>
<reference evidence="9 10" key="2">
    <citation type="submission" date="2019-08" db="EMBL/GenBank/DDBJ databases">
        <title>Jejuicoccus antrihumi gen. nov., sp. nov., a new member of the family Dermacoccaceae isolated from a cave.</title>
        <authorList>
            <person name="Schumann P."/>
            <person name="Kim I.S."/>
        </authorList>
    </citation>
    <scope>NUCLEOTIDE SEQUENCE [LARGE SCALE GENOMIC DNA]</scope>
    <source>
        <strain evidence="9 10">C5-26</strain>
    </source>
</reference>
<dbReference type="GO" id="GO:0005886">
    <property type="term" value="C:plasma membrane"/>
    <property type="evidence" value="ECO:0007669"/>
    <property type="project" value="UniProtKB-SubCell"/>
</dbReference>
<dbReference type="PROSITE" id="PS50928">
    <property type="entry name" value="ABC_TM1"/>
    <property type="match status" value="1"/>
</dbReference>
<evidence type="ECO:0000256" key="7">
    <source>
        <dbReference type="SAM" id="MobiDB-lite"/>
    </source>
</evidence>
<keyword evidence="2 6" id="KW-0813">Transport</keyword>
<feature type="transmembrane region" description="Helical" evidence="6">
    <location>
        <begin position="94"/>
        <end position="116"/>
    </location>
</feature>